<comment type="caution">
    <text evidence="3">The sequence shown here is derived from an EMBL/GenBank/DDBJ whole genome shotgun (WGS) entry which is preliminary data.</text>
</comment>
<feature type="domain" description="Protein Lines N-terminal" evidence="1">
    <location>
        <begin position="396"/>
        <end position="558"/>
    </location>
</feature>
<protein>
    <recommendedName>
        <fullName evidence="5">Protein Lines C-terminal domain-containing protein</fullName>
    </recommendedName>
</protein>
<dbReference type="EMBL" id="CAUOFW020004613">
    <property type="protein sequence ID" value="CAK9166412.1"/>
    <property type="molecule type" value="Genomic_DNA"/>
</dbReference>
<feature type="domain" description="Protein Lines C-terminal" evidence="2">
    <location>
        <begin position="627"/>
        <end position="661"/>
    </location>
</feature>
<gene>
    <name evidence="3" type="ORF">ILEXP_LOCUS35637</name>
</gene>
<dbReference type="InterPro" id="IPR032794">
    <property type="entry name" value="LINES_N"/>
</dbReference>
<accession>A0ABC8TAF2</accession>
<dbReference type="AlphaFoldDB" id="A0ABC8TAF2"/>
<dbReference type="Pfam" id="PF14695">
    <property type="entry name" value="LINES_C"/>
    <property type="match status" value="1"/>
</dbReference>
<keyword evidence="4" id="KW-1185">Reference proteome</keyword>
<organism evidence="3 4">
    <name type="scientific">Ilex paraguariensis</name>
    <name type="common">yerba mate</name>
    <dbReference type="NCBI Taxonomy" id="185542"/>
    <lineage>
        <taxon>Eukaryota</taxon>
        <taxon>Viridiplantae</taxon>
        <taxon>Streptophyta</taxon>
        <taxon>Embryophyta</taxon>
        <taxon>Tracheophyta</taxon>
        <taxon>Spermatophyta</taxon>
        <taxon>Magnoliopsida</taxon>
        <taxon>eudicotyledons</taxon>
        <taxon>Gunneridae</taxon>
        <taxon>Pentapetalae</taxon>
        <taxon>asterids</taxon>
        <taxon>campanulids</taxon>
        <taxon>Aquifoliales</taxon>
        <taxon>Aquifoliaceae</taxon>
        <taxon>Ilex</taxon>
    </lineage>
</organism>
<reference evidence="3 4" key="1">
    <citation type="submission" date="2024-02" db="EMBL/GenBank/DDBJ databases">
        <authorList>
            <person name="Vignale AGUSTIN F."/>
            <person name="Sosa J E."/>
            <person name="Modenutti C."/>
        </authorList>
    </citation>
    <scope>NUCLEOTIDE SEQUENCE [LARGE SCALE GENOMIC DNA]</scope>
</reference>
<dbReference type="InterPro" id="IPR024875">
    <property type="entry name" value="Protein_Lines"/>
</dbReference>
<proteinExistence type="predicted"/>
<evidence type="ECO:0000259" key="2">
    <source>
        <dbReference type="Pfam" id="PF14695"/>
    </source>
</evidence>
<evidence type="ECO:0000313" key="4">
    <source>
        <dbReference type="Proteomes" id="UP001642360"/>
    </source>
</evidence>
<name>A0ABC8TAF2_9AQUA</name>
<evidence type="ECO:0000259" key="1">
    <source>
        <dbReference type="Pfam" id="PF14694"/>
    </source>
</evidence>
<dbReference type="InterPro" id="IPR029415">
    <property type="entry name" value="Lines_C"/>
</dbReference>
<dbReference type="PANTHER" id="PTHR16057">
    <property type="entry name" value="WINS1, 2 PROTEIN"/>
    <property type="match status" value="1"/>
</dbReference>
<dbReference type="Proteomes" id="UP001642360">
    <property type="component" value="Unassembled WGS sequence"/>
</dbReference>
<dbReference type="PANTHER" id="PTHR16057:SF1">
    <property type="entry name" value="PROTEIN LINES HOMOLOG 1"/>
    <property type="match status" value="1"/>
</dbReference>
<evidence type="ECO:0000313" key="3">
    <source>
        <dbReference type="EMBL" id="CAK9166412.1"/>
    </source>
</evidence>
<dbReference type="Pfam" id="PF14694">
    <property type="entry name" value="LINES_N"/>
    <property type="match status" value="1"/>
</dbReference>
<sequence length="670" mass="75909">MSTPSPEHSPLCSLIDELLRPYTQSEFPLTKESEKDLLIALSQVLRQIKFWTHELDSDNDNDTMEKPADNGQFPVGSKLHYEEHHCLTKIIGDLMFLLAAESRYVQHLAGNIIVIISEFVVAMGSNWGELMHLLCLCLELAICNAYSSSFEPSTTNEIDLGCDSSSSITALKPRLKNANLSSLAGIVRVLRNILKHLKVESDGHLLKVYFGSIGSCLSNVPWDLLDSILIGQNGDVLRSSSVDALLYSNVAQPEPRITFKGNLIQFFCSLVEQSGFVEAAGGSQHKHSVIFEIHSVLPKLLAWCLDEQGDCTCIPQYFRHKILILMSRLSVQIHLECSILVSWLHLIHKHFQDLLLQPIIQLESDKDDCLEGSPFLVNVFDDGKQIFSSRHLQRLAVLFFLKSSLSLISLRERSDESGKEGSSELYEWLQGHLPVDIFADHNLYFERCVSFALSFLQLYMHEDDILFEVLLQLFCVPFFPERQVCKGRTFQEVNDNMLFLVSDVFNPISLFHLFLAEILYDHQVLLDYLISKDTGASSAEYLLRCLRIVCDSWKFFVEFSVGGEVTNQSSCKKRKVSGGVTDLKGKVSSASMEGDGIFLSPQNDCKRGHPYGCKHYRTERPPFDDAKDCLLSLKISLENLHRKNLFPYDPQVLLRRLTRFQGLCLDLKKI</sequence>
<evidence type="ECO:0008006" key="5">
    <source>
        <dbReference type="Google" id="ProtNLM"/>
    </source>
</evidence>